<proteinExistence type="predicted"/>
<dbReference type="SUPFAM" id="SSF56112">
    <property type="entry name" value="Protein kinase-like (PK-like)"/>
    <property type="match status" value="1"/>
</dbReference>
<evidence type="ECO:0000256" key="4">
    <source>
        <dbReference type="ARBA" id="ARBA00022777"/>
    </source>
</evidence>
<feature type="domain" description="Protein kinase" evidence="6">
    <location>
        <begin position="1"/>
        <end position="195"/>
    </location>
</feature>
<dbReference type="PANTHER" id="PTHR24351">
    <property type="entry name" value="RIBOSOMAL PROTEIN S6 KINASE"/>
    <property type="match status" value="1"/>
</dbReference>
<dbReference type="GO" id="GO:0005524">
    <property type="term" value="F:ATP binding"/>
    <property type="evidence" value="ECO:0007669"/>
    <property type="project" value="UniProtKB-KW"/>
</dbReference>
<protein>
    <recommendedName>
        <fullName evidence="6">Protein kinase domain-containing protein</fullName>
    </recommendedName>
</protein>
<dbReference type="EMBL" id="LR726620">
    <property type="protein sequence ID" value="VWO97938.1"/>
    <property type="molecule type" value="Genomic_DNA"/>
</dbReference>
<dbReference type="InterPro" id="IPR008271">
    <property type="entry name" value="Ser/Thr_kinase_AS"/>
</dbReference>
<gene>
    <name evidence="7" type="primary">V6RR76</name>
</gene>
<evidence type="ECO:0000259" key="6">
    <source>
        <dbReference type="PROSITE" id="PS50011"/>
    </source>
</evidence>
<dbReference type="AlphaFoldDB" id="A0A5K1JYM9"/>
<evidence type="ECO:0000256" key="2">
    <source>
        <dbReference type="ARBA" id="ARBA00022679"/>
    </source>
</evidence>
<organism evidence="7">
    <name type="scientific">Ganoderma boninense</name>
    <dbReference type="NCBI Taxonomy" id="34458"/>
    <lineage>
        <taxon>Eukaryota</taxon>
        <taxon>Fungi</taxon>
        <taxon>Dikarya</taxon>
        <taxon>Basidiomycota</taxon>
        <taxon>Agaricomycotina</taxon>
        <taxon>Agaricomycetes</taxon>
        <taxon>Polyporales</taxon>
        <taxon>Polyporaceae</taxon>
        <taxon>Ganoderma</taxon>
    </lineage>
</organism>
<dbReference type="InterPro" id="IPR000719">
    <property type="entry name" value="Prot_kinase_dom"/>
</dbReference>
<keyword evidence="4" id="KW-0418">Kinase</keyword>
<evidence type="ECO:0000256" key="5">
    <source>
        <dbReference type="ARBA" id="ARBA00022840"/>
    </source>
</evidence>
<dbReference type="InterPro" id="IPR011009">
    <property type="entry name" value="Kinase-like_dom_sf"/>
</dbReference>
<evidence type="ECO:0000313" key="7">
    <source>
        <dbReference type="EMBL" id="VWO97938.1"/>
    </source>
</evidence>
<dbReference type="GO" id="GO:0004674">
    <property type="term" value="F:protein serine/threonine kinase activity"/>
    <property type="evidence" value="ECO:0007669"/>
    <property type="project" value="UniProtKB-KW"/>
</dbReference>
<accession>A0A5K1JYM9</accession>
<reference evidence="7" key="1">
    <citation type="submission" date="2019-10" db="EMBL/GenBank/DDBJ databases">
        <authorList>
            <person name="Nor Muhammad N."/>
        </authorList>
    </citation>
    <scope>NUCLEOTIDE SEQUENCE</scope>
</reference>
<keyword evidence="5" id="KW-0067">ATP-binding</keyword>
<dbReference type="Pfam" id="PF00069">
    <property type="entry name" value="Pkinase"/>
    <property type="match status" value="1"/>
</dbReference>
<dbReference type="Gene3D" id="1.10.510.10">
    <property type="entry name" value="Transferase(Phosphotransferase) domain 1"/>
    <property type="match status" value="1"/>
</dbReference>
<dbReference type="PROSITE" id="PS00108">
    <property type="entry name" value="PROTEIN_KINASE_ST"/>
    <property type="match status" value="1"/>
</dbReference>
<dbReference type="PROSITE" id="PS50011">
    <property type="entry name" value="PROTEIN_KINASE_DOM"/>
    <property type="match status" value="1"/>
</dbReference>
<keyword evidence="3" id="KW-0547">Nucleotide-binding</keyword>
<dbReference type="SMART" id="SM00220">
    <property type="entry name" value="S_TKc"/>
    <property type="match status" value="1"/>
</dbReference>
<name>A0A5K1JYM9_9APHY</name>
<dbReference type="Gene3D" id="3.30.200.20">
    <property type="entry name" value="Phosphorylase Kinase, domain 1"/>
    <property type="match status" value="1"/>
</dbReference>
<sequence>MIDAYMDPRNTYLLLELGTSGSVQDRILRTNGLPLKEALFYYSNLILGIEFLHSQGIIHRDIKADNLLICANGYAMITDFGVAQFVDEGNNWTRSGTDAFHSPEVLVLNNNINLHAARYAIDWWAAGVALFDMLMDALPFGVGDRSETLANVQAQKIDYPWKQPARVRRFFKDVFAYDLDKRLGAGAVKQEDGTLVNVALRECPLFKDVDWHRLAMRVDPAPFIPDPMLDPSQQVHKRPLPKQRKLPEIRIKRPSPMLEYDQFRAEAERARKRRRIAEEEQDDDNEISNMVIVVSPEA</sequence>
<evidence type="ECO:0000256" key="3">
    <source>
        <dbReference type="ARBA" id="ARBA00022741"/>
    </source>
</evidence>
<keyword evidence="2" id="KW-0808">Transferase</keyword>
<evidence type="ECO:0000256" key="1">
    <source>
        <dbReference type="ARBA" id="ARBA00022527"/>
    </source>
</evidence>
<keyword evidence="1" id="KW-0723">Serine/threonine-protein kinase</keyword>